<keyword evidence="1" id="KW-0732">Signal</keyword>
<evidence type="ECO:0000256" key="1">
    <source>
        <dbReference type="SAM" id="SignalP"/>
    </source>
</evidence>
<dbReference type="AlphaFoldDB" id="A0A2M4D0Q0"/>
<organism evidence="2">
    <name type="scientific">Anopheles darlingi</name>
    <name type="common">Mosquito</name>
    <dbReference type="NCBI Taxonomy" id="43151"/>
    <lineage>
        <taxon>Eukaryota</taxon>
        <taxon>Metazoa</taxon>
        <taxon>Ecdysozoa</taxon>
        <taxon>Arthropoda</taxon>
        <taxon>Hexapoda</taxon>
        <taxon>Insecta</taxon>
        <taxon>Pterygota</taxon>
        <taxon>Neoptera</taxon>
        <taxon>Endopterygota</taxon>
        <taxon>Diptera</taxon>
        <taxon>Nematocera</taxon>
        <taxon>Culicoidea</taxon>
        <taxon>Culicidae</taxon>
        <taxon>Anophelinae</taxon>
        <taxon>Anopheles</taxon>
    </lineage>
</organism>
<dbReference type="EMBL" id="GGFL01006985">
    <property type="protein sequence ID" value="MBW71163.1"/>
    <property type="molecule type" value="Transcribed_RNA"/>
</dbReference>
<reference evidence="2" key="1">
    <citation type="submission" date="2018-01" db="EMBL/GenBank/DDBJ databases">
        <title>An insight into the sialome of Amazonian anophelines.</title>
        <authorList>
            <person name="Ribeiro J.M."/>
            <person name="Scarpassa V."/>
            <person name="Calvo E."/>
        </authorList>
    </citation>
    <scope>NUCLEOTIDE SEQUENCE</scope>
</reference>
<accession>A0A2M4D0Q0</accession>
<feature type="chain" id="PRO_5014837609" evidence="1">
    <location>
        <begin position="25"/>
        <end position="122"/>
    </location>
</feature>
<proteinExistence type="predicted"/>
<protein>
    <submittedName>
        <fullName evidence="2">Putative secreted protein</fullName>
    </submittedName>
</protein>
<name>A0A2M4D0Q0_ANODA</name>
<evidence type="ECO:0000313" key="2">
    <source>
        <dbReference type="EMBL" id="MBW71163.1"/>
    </source>
</evidence>
<sequence>MQQDLHKHTFQFILSILLCDAVTTTSTKRYVRVGIERIGITHPFESCWIKSVWIAEIFFTAVHHEDVDIHVSSTCYSFTQHFCIFRRSTPYHRCGWIQSKRFLENEIHVTKIVKLTENDNKK</sequence>
<feature type="signal peptide" evidence="1">
    <location>
        <begin position="1"/>
        <end position="24"/>
    </location>
</feature>